<dbReference type="CDD" id="cd12277">
    <property type="entry name" value="RRM3_MEI2_EAR1_like"/>
    <property type="match status" value="1"/>
</dbReference>
<sequence length="1901" mass="216628">MDSHQARPEPVHTVCLKPPLKRPPSRENTRGKDLQLRILKKELWCLVAGQPIRFGLNEFCHITGLNTDPVPTEKIEPEADYKAFFRELGVPTSEGPKLEELRQSLVMCRAWPPKKHRWFGLLTLLAIGLYGLHPNSRIPFESAKRVFDDEAMKTYPWGRTAFEALAWAYDSIITNTEQFGNVVKEDEISLLRWGGNRTRATIESTIAEDIKAHGGELRVRKMVMKAELSELFHTWQDEVEDPAVDHLIEDIHEAKLVKAGGGDGQKKKKNKEVAVKSDEDEDEQDVRGDVSFVDVVSNLISPLNSRFDTVDKSIREISSRLEVIGDQVEERIDSKFERRFGSIENEVKQMKEHLKSKEVLVSVVEKDGDIAEVRVSRNLDGEFAKTTDVNNADIDFIEKSPGSRRSAHQLPFRDKIDRITRELQETKAKAACDQPRPVAMDQQNKPVDVQDPPNVDQPRNIGAGDAPRNHHQRQGIVPPPVQNNNFEIKSGLISMIQGNKFYGLPMEDPLDHLDSFDSLCGPFLAKFFSNARTARLRNEISGFTQKNNETFYEACERFKSYTTQCPHHSFKKASLLSTLYRGALPKIRMLLDTASNENFLNKDVAEGWELVKNLAQSDGCYNEDYDRSVRGAGGHEDKQSKDIKALNEKLDKLLLAQQKQIHYITDEEHFQMQERGNDQTEELCYIQNQGGFNKGYNNYKPNPNLSYTSTNFKIEKLKKDHNQEMISSASTQETYKKKVIQEKLDDPGSFTSTCSLGPLTFNRCLCHLVASVSLMPLSTAKKLGIMEYKFFNLALLLADGSVAHPHGLIVNLPVKIGNIEIPTDFVVLDVDEEGKDPLILDRPFLASARAVIDVRNKKINLNLEKSFREASGKSTTGVQNMDIDEEAEAGTPPRVNYTSQLSKLKRTFNHKKRATERLAQTEDPTKDDYFTTEWFAPKDQKGVHLEERSLESKLLSEEETPIPTFSPGVPKQPTNPSAEEENLIHDFVAEELLELRIEYKAQEDTIGELTYKMEGLNHAILELQEMIRGYPNFEFEDWSKEPGSEEEDYSVDQKEDYFEEKSNEYSSYLKLSELKQAHLGGSPMSIQNEEECFEQLIRMTKREEHSSPHCNSRTQQPHLSASHTKAFSNPYNSLFISFTSLSCQKLFTNSFVSSIIQSPNLLNFGFEFLPLLFLMTNWRSLLSRIRNKALSPSKRYPTPSSHAAARGPSEPSPLGSSRREQDSFEIDHSESSQEDEVMQEEETFSSPAGNTQSRRSSESSAKEFLRNKADTTRGKKPVGRRLDLVDEDSEEEMVSPEEDDQTEKGGDDDLESEKCATRNEYYKLLKRNEFLGTRYPHPETMERLGIYDDVDYMFKQCSLNIHMFRPMEGNEEETIQFLSSVELFLYGESENDEIRPDGSLGYLEFCVYDVEYRLPIEHLELMTKSNEIRSPVVRYFHKSLASALFARERNGTFVNGELELMETALQELLGLTSDGTVLAGDQTDASVSFYLIEHLLSYRGWAKGLKKPGRMVVGGVVTPILRACNVPLHSKPIPPRWIDMQHLINSKSFWSQQKNGLYKYRFDHPTEGQSIFLLPNPASTLIRDGGNSEFCPPVENLYTSSDEAVPMEGVNDDEAPIHHSDNEAEPMDVSYATQQFYFEEYSAPRQNKDSKEIHKRLGFLQSWFSLASMETKKPTKSLNPYAPAFTPPSRSPPLFNFNKPFPCYNKPFKAITGADVKPEKNPFVRYGFCHRRCLPPRLLKKPLPENKLAGRTSVMVKNIPNCLGRMDLLRILDNHCRKHNKKSSYDFLYLPMDFGKRANLGYAFVNFTSSLAAERFRREFENFSWDNIGFRKKICEITVAKYQGKEELTRHFRNSRFTCHTDDYLPVVLSPPSNGFTAYTLTKLGYRVGVLGGGSRNASLR</sequence>
<feature type="domain" description="Arabidopsis retrotransposon Orf1 C-terminal" evidence="2">
    <location>
        <begin position="1423"/>
        <end position="1668"/>
    </location>
</feature>
<feature type="region of interest" description="Disordered" evidence="1">
    <location>
        <begin position="259"/>
        <end position="282"/>
    </location>
</feature>
<protein>
    <submittedName>
        <fullName evidence="6">RNA-binding domain superfamily</fullName>
    </submittedName>
</protein>
<feature type="region of interest" description="Disordered" evidence="1">
    <location>
        <begin position="1191"/>
        <end position="1313"/>
    </location>
</feature>
<dbReference type="InterPro" id="IPR004312">
    <property type="entry name" value="ATHILA_Orf1_C"/>
</dbReference>
<feature type="compositionally biased region" description="Polar residues" evidence="1">
    <location>
        <begin position="1244"/>
        <end position="1254"/>
    </location>
</feature>
<evidence type="ECO:0000256" key="1">
    <source>
        <dbReference type="SAM" id="MobiDB-lite"/>
    </source>
</evidence>
<proteinExistence type="predicted"/>
<dbReference type="Pfam" id="PF04059">
    <property type="entry name" value="RRM_2"/>
    <property type="match status" value="1"/>
</dbReference>
<feature type="region of interest" description="Disordered" evidence="1">
    <location>
        <begin position="954"/>
        <end position="978"/>
    </location>
</feature>
<dbReference type="Pfam" id="PF03732">
    <property type="entry name" value="Retrotrans_gag"/>
    <property type="match status" value="1"/>
</dbReference>
<dbReference type="OrthoDB" id="417481at2759"/>
<dbReference type="Pfam" id="PF03078">
    <property type="entry name" value="ATHILA"/>
    <property type="match status" value="2"/>
</dbReference>
<dbReference type="InterPro" id="IPR007201">
    <property type="entry name" value="Mei2-like_Rrm_C"/>
</dbReference>
<feature type="compositionally biased region" description="Basic and acidic residues" evidence="1">
    <location>
        <begin position="1217"/>
        <end position="1231"/>
    </location>
</feature>
<organism evidence="6 7">
    <name type="scientific">Arabidopsis suecica</name>
    <name type="common">Swedish thale-cress</name>
    <name type="synonym">Cardaminopsis suecica</name>
    <dbReference type="NCBI Taxonomy" id="45249"/>
    <lineage>
        <taxon>Eukaryota</taxon>
        <taxon>Viridiplantae</taxon>
        <taxon>Streptophyta</taxon>
        <taxon>Embryophyta</taxon>
        <taxon>Tracheophyta</taxon>
        <taxon>Spermatophyta</taxon>
        <taxon>Magnoliopsida</taxon>
        <taxon>eudicotyledons</taxon>
        <taxon>Gunneridae</taxon>
        <taxon>Pentapetalae</taxon>
        <taxon>rosids</taxon>
        <taxon>malvids</taxon>
        <taxon>Brassicales</taxon>
        <taxon>Brassicaceae</taxon>
        <taxon>Camelineae</taxon>
        <taxon>Arabidopsis</taxon>
    </lineage>
</organism>
<feature type="compositionally biased region" description="Acidic residues" evidence="1">
    <location>
        <begin position="1285"/>
        <end position="1301"/>
    </location>
</feature>
<dbReference type="EMBL" id="JAEFBJ010000001">
    <property type="protein sequence ID" value="KAG7656522.1"/>
    <property type="molecule type" value="Genomic_DNA"/>
</dbReference>
<keyword evidence="7" id="KW-1185">Reference proteome</keyword>
<feature type="compositionally biased region" description="Basic and acidic residues" evidence="1">
    <location>
        <begin position="1"/>
        <end position="10"/>
    </location>
</feature>
<evidence type="ECO:0000313" key="7">
    <source>
        <dbReference type="Proteomes" id="UP000694251"/>
    </source>
</evidence>
<accession>A0A8T2HC10</accession>
<evidence type="ECO:0000259" key="5">
    <source>
        <dbReference type="Pfam" id="PF09331"/>
    </source>
</evidence>
<dbReference type="PANTHER" id="PTHR33067">
    <property type="entry name" value="RNA-DIRECTED DNA POLYMERASE-RELATED"/>
    <property type="match status" value="1"/>
</dbReference>
<name>A0A8T2HC10_ARASU</name>
<evidence type="ECO:0000313" key="6">
    <source>
        <dbReference type="EMBL" id="KAG7656522.1"/>
    </source>
</evidence>
<dbReference type="Pfam" id="PF09331">
    <property type="entry name" value="DUF1985"/>
    <property type="match status" value="1"/>
</dbReference>
<comment type="caution">
    <text evidence="6">The sequence shown here is derived from an EMBL/GenBank/DDBJ whole genome shotgun (WGS) entry which is preliminary data.</text>
</comment>
<feature type="domain" description="Arabidopsis retrotransposon Orf1 C-terminal" evidence="2">
    <location>
        <begin position="1267"/>
        <end position="1422"/>
    </location>
</feature>
<feature type="domain" description="Mei2-like C-terminal RNA recognition motif" evidence="4">
    <location>
        <begin position="1751"/>
        <end position="1853"/>
    </location>
</feature>
<feature type="region of interest" description="Disordered" evidence="1">
    <location>
        <begin position="1"/>
        <end position="31"/>
    </location>
</feature>
<feature type="compositionally biased region" description="Basic and acidic residues" evidence="1">
    <location>
        <begin position="1255"/>
        <end position="1273"/>
    </location>
</feature>
<feature type="region of interest" description="Disordered" evidence="1">
    <location>
        <begin position="427"/>
        <end position="482"/>
    </location>
</feature>
<dbReference type="CDD" id="cd00303">
    <property type="entry name" value="retropepsin_like"/>
    <property type="match status" value="1"/>
</dbReference>
<reference evidence="6 7" key="1">
    <citation type="submission" date="2020-12" db="EMBL/GenBank/DDBJ databases">
        <title>Concerted genomic and epigenomic changes stabilize Arabidopsis allopolyploids.</title>
        <authorList>
            <person name="Chen Z."/>
        </authorList>
    </citation>
    <scope>NUCLEOTIDE SEQUENCE [LARGE SCALE GENOMIC DNA]</scope>
    <source>
        <strain evidence="6">As9502</strain>
        <tissue evidence="6">Leaf</tissue>
    </source>
</reference>
<dbReference type="InterPro" id="IPR015410">
    <property type="entry name" value="DUF1985"/>
</dbReference>
<feature type="domain" description="Retrotransposon gag" evidence="3">
    <location>
        <begin position="513"/>
        <end position="582"/>
    </location>
</feature>
<evidence type="ECO:0000259" key="3">
    <source>
        <dbReference type="Pfam" id="PF03732"/>
    </source>
</evidence>
<evidence type="ECO:0000259" key="4">
    <source>
        <dbReference type="Pfam" id="PF04059"/>
    </source>
</evidence>
<gene>
    <name evidence="6" type="ORF">ISN44_As01g035560</name>
</gene>
<dbReference type="InterPro" id="IPR005162">
    <property type="entry name" value="Retrotrans_gag_dom"/>
</dbReference>
<feature type="compositionally biased region" description="Basic and acidic residues" evidence="1">
    <location>
        <begin position="1302"/>
        <end position="1313"/>
    </location>
</feature>
<dbReference type="Proteomes" id="UP000694251">
    <property type="component" value="Chromosome 1"/>
</dbReference>
<feature type="compositionally biased region" description="Acidic residues" evidence="1">
    <location>
        <begin position="1232"/>
        <end position="1243"/>
    </location>
</feature>
<dbReference type="PANTHER" id="PTHR33067:SF31">
    <property type="entry name" value="RNA-DIRECTED DNA POLYMERASE"/>
    <property type="match status" value="1"/>
</dbReference>
<feature type="domain" description="DUF1985" evidence="5">
    <location>
        <begin position="40"/>
        <end position="165"/>
    </location>
</feature>
<evidence type="ECO:0000259" key="2">
    <source>
        <dbReference type="Pfam" id="PF03078"/>
    </source>
</evidence>